<feature type="transmembrane region" description="Helical" evidence="1">
    <location>
        <begin position="43"/>
        <end position="69"/>
    </location>
</feature>
<organism evidence="2 3">
    <name type="scientific">Candidatus Niyogibacteria bacterium CG10_big_fil_rev_8_21_14_0_10_46_36</name>
    <dbReference type="NCBI Taxonomy" id="1974726"/>
    <lineage>
        <taxon>Bacteria</taxon>
        <taxon>Candidatus Niyogiibacteriota</taxon>
    </lineage>
</organism>
<sequence>MAWWTHILFAQREKDSSSRRKGGFFNTGYSKFKKYIKKKSIDILYILFSIFTYLYLAVSVFTFFFHTFVPDSLPFAIEALSDPYLGALGIYIVIHGIEKKRRKTKSKGQLFVPLWTLFFIIASVFLYFVPDQTLDTLYKTVVTNAFAAIILRVGMLLRYL</sequence>
<name>A0A2H0TDY4_9BACT</name>
<protein>
    <submittedName>
        <fullName evidence="2">Uncharacterized protein</fullName>
    </submittedName>
</protein>
<keyword evidence="1" id="KW-0472">Membrane</keyword>
<evidence type="ECO:0000313" key="2">
    <source>
        <dbReference type="EMBL" id="PIR69751.1"/>
    </source>
</evidence>
<feature type="transmembrane region" description="Helical" evidence="1">
    <location>
        <begin position="75"/>
        <end position="98"/>
    </location>
</feature>
<evidence type="ECO:0000256" key="1">
    <source>
        <dbReference type="SAM" id="Phobius"/>
    </source>
</evidence>
<dbReference type="AlphaFoldDB" id="A0A2H0TDY4"/>
<accession>A0A2H0TDY4</accession>
<proteinExistence type="predicted"/>
<gene>
    <name evidence="2" type="ORF">COU47_01570</name>
</gene>
<feature type="transmembrane region" description="Helical" evidence="1">
    <location>
        <begin position="141"/>
        <end position="159"/>
    </location>
</feature>
<dbReference type="EMBL" id="PFCO01000003">
    <property type="protein sequence ID" value="PIR69751.1"/>
    <property type="molecule type" value="Genomic_DNA"/>
</dbReference>
<feature type="transmembrane region" description="Helical" evidence="1">
    <location>
        <begin position="110"/>
        <end position="129"/>
    </location>
</feature>
<keyword evidence="1" id="KW-1133">Transmembrane helix</keyword>
<dbReference type="Proteomes" id="UP000231503">
    <property type="component" value="Unassembled WGS sequence"/>
</dbReference>
<evidence type="ECO:0000313" key="3">
    <source>
        <dbReference type="Proteomes" id="UP000231503"/>
    </source>
</evidence>
<reference evidence="3" key="1">
    <citation type="submission" date="2017-09" db="EMBL/GenBank/DDBJ databases">
        <title>Depth-based differentiation of microbial function through sediment-hosted aquifers and enrichment of novel symbionts in the deep terrestrial subsurface.</title>
        <authorList>
            <person name="Probst A.J."/>
            <person name="Ladd B."/>
            <person name="Jarett J.K."/>
            <person name="Geller-Mcgrath D.E."/>
            <person name="Sieber C.M.K."/>
            <person name="Emerson J.B."/>
            <person name="Anantharaman K."/>
            <person name="Thomas B.C."/>
            <person name="Malmstrom R."/>
            <person name="Stieglmeier M."/>
            <person name="Klingl A."/>
            <person name="Woyke T."/>
            <person name="Ryan C.M."/>
            <person name="Banfield J.F."/>
        </authorList>
    </citation>
    <scope>NUCLEOTIDE SEQUENCE [LARGE SCALE GENOMIC DNA]</scope>
</reference>
<keyword evidence="1" id="KW-0812">Transmembrane</keyword>
<comment type="caution">
    <text evidence="2">The sequence shown here is derived from an EMBL/GenBank/DDBJ whole genome shotgun (WGS) entry which is preliminary data.</text>
</comment>